<dbReference type="EMBL" id="QGKV02000299">
    <property type="protein sequence ID" value="KAF3595297.1"/>
    <property type="molecule type" value="Genomic_DNA"/>
</dbReference>
<keyword evidence="3" id="KW-0624">Polysaccharide degradation</keyword>
<proteinExistence type="inferred from homology"/>
<dbReference type="PANTHER" id="PTHR31352">
    <property type="entry name" value="BETA-AMYLASE 1, CHLOROPLASTIC"/>
    <property type="match status" value="1"/>
</dbReference>
<organism evidence="5 6">
    <name type="scientific">Brassica cretica</name>
    <name type="common">Mustard</name>
    <dbReference type="NCBI Taxonomy" id="69181"/>
    <lineage>
        <taxon>Eukaryota</taxon>
        <taxon>Viridiplantae</taxon>
        <taxon>Streptophyta</taxon>
        <taxon>Embryophyta</taxon>
        <taxon>Tracheophyta</taxon>
        <taxon>Spermatophyta</taxon>
        <taxon>Magnoliopsida</taxon>
        <taxon>eudicotyledons</taxon>
        <taxon>Gunneridae</taxon>
        <taxon>Pentapetalae</taxon>
        <taxon>rosids</taxon>
        <taxon>malvids</taxon>
        <taxon>Brassicales</taxon>
        <taxon>Brassicaceae</taxon>
        <taxon>Brassiceae</taxon>
        <taxon>Brassica</taxon>
    </lineage>
</organism>
<evidence type="ECO:0000313" key="6">
    <source>
        <dbReference type="Proteomes" id="UP000266723"/>
    </source>
</evidence>
<evidence type="ECO:0000256" key="4">
    <source>
        <dbReference type="SAM" id="Phobius"/>
    </source>
</evidence>
<evidence type="ECO:0000313" key="5">
    <source>
        <dbReference type="EMBL" id="KAF3595297.1"/>
    </source>
</evidence>
<dbReference type="PANTHER" id="PTHR31352:SF3">
    <property type="entry name" value="INACTIVE BETA-AMYLASE 9"/>
    <property type="match status" value="1"/>
</dbReference>
<keyword evidence="4" id="KW-0812">Transmembrane</keyword>
<reference evidence="5 6" key="1">
    <citation type="journal article" date="2020" name="BMC Genomics">
        <title>Intraspecific diversification of the crop wild relative Brassica cretica Lam. using demographic model selection.</title>
        <authorList>
            <person name="Kioukis A."/>
            <person name="Michalopoulou V.A."/>
            <person name="Briers L."/>
            <person name="Pirintsos S."/>
            <person name="Studholme D.J."/>
            <person name="Pavlidis P."/>
            <person name="Sarris P.F."/>
        </authorList>
    </citation>
    <scope>NUCLEOTIDE SEQUENCE [LARGE SCALE GENOMIC DNA]</scope>
    <source>
        <strain evidence="6">cv. PFS-1207/04</strain>
    </source>
</reference>
<keyword evidence="4" id="KW-1133">Transmembrane helix</keyword>
<dbReference type="Proteomes" id="UP000266723">
    <property type="component" value="Unassembled WGS sequence"/>
</dbReference>
<name>A0ABQ7EEQ9_BRACR</name>
<evidence type="ECO:0000256" key="3">
    <source>
        <dbReference type="ARBA" id="ARBA00023326"/>
    </source>
</evidence>
<protein>
    <submittedName>
        <fullName evidence="5">Uncharacterized protein</fullName>
    </submittedName>
</protein>
<keyword evidence="4" id="KW-0472">Membrane</keyword>
<accession>A0ABQ7EEQ9</accession>
<gene>
    <name evidence="5" type="ORF">DY000_02025092</name>
</gene>
<dbReference type="Gene3D" id="3.20.20.80">
    <property type="entry name" value="Glycosidases"/>
    <property type="match status" value="1"/>
</dbReference>
<feature type="transmembrane region" description="Helical" evidence="4">
    <location>
        <begin position="164"/>
        <end position="189"/>
    </location>
</feature>
<dbReference type="InterPro" id="IPR017853">
    <property type="entry name" value="GH"/>
</dbReference>
<keyword evidence="2" id="KW-0119">Carbohydrate metabolism</keyword>
<feature type="transmembrane region" description="Helical" evidence="4">
    <location>
        <begin position="130"/>
        <end position="152"/>
    </location>
</feature>
<sequence length="322" mass="36146">MATSLSVARFEVESLRLSLFVDLIDEESFLSLALSLSLSLSWRLSLSLSRWVSWSCDNGDLSQSGSRRRRCVSLKMDGSSEWEERWARYSYGCAVPSKTSKYYGEENHGWCYLCKPYGRNTPAAVFRPRLALELGTVVFYCLHALLTTSHTIFVSKTMMHVVKILRLVVAVSTFRIALLLAAVAICFVVSINGRNRNNTVSYLLSRSNYLARLKFGLGPDGKLNFPSHQHETHAFRSQYAISTGNPLWGLGDPNKAPAYDQLPHSTSFFSEKSGSGVSLCGKLPLLHQWHKLRPHPSELIAELYSSNGHDRYEAIAEIFANQ</sequence>
<dbReference type="InterPro" id="IPR001554">
    <property type="entry name" value="Glyco_hydro_14"/>
</dbReference>
<keyword evidence="6" id="KW-1185">Reference proteome</keyword>
<comment type="similarity">
    <text evidence="1">Belongs to the glycosyl hydrolase 14 family.</text>
</comment>
<comment type="caution">
    <text evidence="5">The sequence shown here is derived from an EMBL/GenBank/DDBJ whole genome shotgun (WGS) entry which is preliminary data.</text>
</comment>
<evidence type="ECO:0000256" key="1">
    <source>
        <dbReference type="ARBA" id="ARBA00005652"/>
    </source>
</evidence>
<dbReference type="SUPFAM" id="SSF51445">
    <property type="entry name" value="(Trans)glycosidases"/>
    <property type="match status" value="1"/>
</dbReference>
<evidence type="ECO:0000256" key="2">
    <source>
        <dbReference type="ARBA" id="ARBA00023277"/>
    </source>
</evidence>